<dbReference type="EMBL" id="MCIF01000002">
    <property type="protein sequence ID" value="RAQ97737.1"/>
    <property type="molecule type" value="Genomic_DNA"/>
</dbReference>
<evidence type="ECO:0000256" key="1">
    <source>
        <dbReference type="ARBA" id="ARBA00010062"/>
    </source>
</evidence>
<evidence type="ECO:0000313" key="4">
    <source>
        <dbReference type="EMBL" id="RAQ97737.1"/>
    </source>
</evidence>
<dbReference type="Pfam" id="PF13458">
    <property type="entry name" value="Peripla_BP_6"/>
    <property type="match status" value="1"/>
</dbReference>
<dbReference type="PANTHER" id="PTHR47235">
    <property type="entry name" value="BLR6548 PROTEIN"/>
    <property type="match status" value="1"/>
</dbReference>
<keyword evidence="5" id="KW-1185">Reference proteome</keyword>
<dbReference type="Proteomes" id="UP000248706">
    <property type="component" value="Unassembled WGS sequence"/>
</dbReference>
<dbReference type="Gene3D" id="3.40.50.2300">
    <property type="match status" value="2"/>
</dbReference>
<dbReference type="SUPFAM" id="SSF53822">
    <property type="entry name" value="Periplasmic binding protein-like I"/>
    <property type="match status" value="1"/>
</dbReference>
<dbReference type="InterPro" id="IPR028081">
    <property type="entry name" value="Leu-bd"/>
</dbReference>
<dbReference type="RefSeq" id="WP_112432400.1">
    <property type="nucleotide sequence ID" value="NZ_MCIF01000002.1"/>
</dbReference>
<dbReference type="PANTHER" id="PTHR47235:SF1">
    <property type="entry name" value="BLR6548 PROTEIN"/>
    <property type="match status" value="1"/>
</dbReference>
<dbReference type="OrthoDB" id="9783240at2"/>
<dbReference type="CDD" id="cd06343">
    <property type="entry name" value="PBP1_ABC_ligand_binding-like"/>
    <property type="match status" value="1"/>
</dbReference>
<reference evidence="4 5" key="1">
    <citation type="submission" date="2016-08" db="EMBL/GenBank/DDBJ databases">
        <title>Analysis of Carbohydrate Active Enzymes in Thermogemmatispora T81 Reveals Carbohydrate Degradation Ability.</title>
        <authorList>
            <person name="Tomazini A."/>
            <person name="Lal S."/>
            <person name="Stott M."/>
            <person name="Henrissat B."/>
            <person name="Polikarpov I."/>
            <person name="Sparling R."/>
            <person name="Levin D.B."/>
        </authorList>
    </citation>
    <scope>NUCLEOTIDE SEQUENCE [LARGE SCALE GENOMIC DNA]</scope>
    <source>
        <strain evidence="4 5">T81</strain>
    </source>
</reference>
<organism evidence="4 5">
    <name type="scientific">Thermogemmatispora tikiterensis</name>
    <dbReference type="NCBI Taxonomy" id="1825093"/>
    <lineage>
        <taxon>Bacteria</taxon>
        <taxon>Bacillati</taxon>
        <taxon>Chloroflexota</taxon>
        <taxon>Ktedonobacteria</taxon>
        <taxon>Thermogemmatisporales</taxon>
        <taxon>Thermogemmatisporaceae</taxon>
        <taxon>Thermogemmatispora</taxon>
    </lineage>
</organism>
<keyword evidence="2" id="KW-0732">Signal</keyword>
<comment type="caution">
    <text evidence="4">The sequence shown here is derived from an EMBL/GenBank/DDBJ whole genome shotgun (WGS) entry which is preliminary data.</text>
</comment>
<feature type="domain" description="Leucine-binding protein" evidence="3">
    <location>
        <begin position="59"/>
        <end position="403"/>
    </location>
</feature>
<gene>
    <name evidence="4" type="ORF">A4R35_19515</name>
</gene>
<evidence type="ECO:0000259" key="3">
    <source>
        <dbReference type="Pfam" id="PF13458"/>
    </source>
</evidence>
<evidence type="ECO:0000256" key="2">
    <source>
        <dbReference type="ARBA" id="ARBA00022729"/>
    </source>
</evidence>
<evidence type="ECO:0000313" key="5">
    <source>
        <dbReference type="Proteomes" id="UP000248706"/>
    </source>
</evidence>
<dbReference type="InterPro" id="IPR028082">
    <property type="entry name" value="Peripla_BP_I"/>
</dbReference>
<proteinExistence type="inferred from homology"/>
<comment type="similarity">
    <text evidence="1">Belongs to the leucine-binding protein family.</text>
</comment>
<dbReference type="AlphaFoldDB" id="A0A328VJU1"/>
<name>A0A328VJU1_9CHLR</name>
<protein>
    <recommendedName>
        <fullName evidence="3">Leucine-binding protein domain-containing protein</fullName>
    </recommendedName>
</protein>
<sequence>MRLQRPPAPVEQRRRGGSGVGLLLPGVLLFLLLLSACGSTSSGGGGGSSSSAPGVSADTITIGGVLDTTGPIKVICAPILQGDQLYFNQVNAAGGINGRKIKFIQVSDNGDSTRTRDAVRQLVEQDHVFAIFQVCGSGNANVAESYTVPRGIPFIDPIGGGSKYTDQNGKALPWVWMTQPNYGDEGHVIGYYAATTLKAHSVGLLYEDDVLGLQQKTTLAEALQKYGSRLVASVGYNATQTDFSAALQTLKAAAPDLIVLNGLPSPTARFVATAAAQGYRPRLGYLANYPMADNSWAKVLGAAGEGIYVSGYTSMDTPVAQQYLQATRSDPVFSAYKFYGYINAKIMVDALRKAGSSPTRASLRDALDHDFVNYDTGFGPTLTWTPERHGGVSDFMFFQIKQGQLTPVSSFIKASAVWP</sequence>
<accession>A0A328VJU1</accession>